<dbReference type="EMBL" id="SMFZ01000001">
    <property type="protein sequence ID" value="TCK24625.1"/>
    <property type="molecule type" value="Genomic_DNA"/>
</dbReference>
<gene>
    <name evidence="3" type="ORF">EV378_0401</name>
</gene>
<dbReference type="AlphaFoldDB" id="A0A4R1HUJ3"/>
<evidence type="ECO:0000313" key="3">
    <source>
        <dbReference type="EMBL" id="TCK24625.1"/>
    </source>
</evidence>
<dbReference type="SUPFAM" id="SSF54593">
    <property type="entry name" value="Glyoxalase/Bleomycin resistance protein/Dihydroxybiphenyl dioxygenase"/>
    <property type="match status" value="1"/>
</dbReference>
<dbReference type="PROSITE" id="PS51819">
    <property type="entry name" value="VOC"/>
    <property type="match status" value="1"/>
</dbReference>
<evidence type="ECO:0000259" key="2">
    <source>
        <dbReference type="PROSITE" id="PS51819"/>
    </source>
</evidence>
<feature type="region of interest" description="Disordered" evidence="1">
    <location>
        <begin position="149"/>
        <end position="192"/>
    </location>
</feature>
<proteinExistence type="predicted"/>
<keyword evidence="3" id="KW-0456">Lyase</keyword>
<keyword evidence="3" id="KW-0223">Dioxygenase</keyword>
<dbReference type="PANTHER" id="PTHR36437">
    <property type="entry name" value="GLYOXALASE/BLEOMYCIN RESISTANCE PROTEIN/DIOXYGENASE"/>
    <property type="match status" value="1"/>
</dbReference>
<dbReference type="GO" id="GO:0016829">
    <property type="term" value="F:lyase activity"/>
    <property type="evidence" value="ECO:0007669"/>
    <property type="project" value="UniProtKB-KW"/>
</dbReference>
<evidence type="ECO:0000256" key="1">
    <source>
        <dbReference type="SAM" id="MobiDB-lite"/>
    </source>
</evidence>
<dbReference type="Gene3D" id="3.10.180.10">
    <property type="entry name" value="2,3-Dihydroxybiphenyl 1,2-Dioxygenase, domain 1"/>
    <property type="match status" value="1"/>
</dbReference>
<keyword evidence="4" id="KW-1185">Reference proteome</keyword>
<accession>A0A4R1HUJ3</accession>
<keyword evidence="3" id="KW-0560">Oxidoreductase</keyword>
<evidence type="ECO:0000313" key="4">
    <source>
        <dbReference type="Proteomes" id="UP000295560"/>
    </source>
</evidence>
<comment type="caution">
    <text evidence="3">The sequence shown here is derived from an EMBL/GenBank/DDBJ whole genome shotgun (WGS) entry which is preliminary data.</text>
</comment>
<name>A0A4R1HUJ3_PSEEN</name>
<feature type="domain" description="VOC" evidence="2">
    <location>
        <begin position="5"/>
        <end position="133"/>
    </location>
</feature>
<sequence length="192" mass="21170">MASMAFLQLTTIMIRDYDATIRFFTGLLGFELIEDSAAFTNDGRTKRWVVVRPASAQTGLLLAQVDGGRQLSVLGDQHAGRVGFSLEVDDFDAHYERMRSLGVEFVTEPRAEPYGRFAVFLDISGNRWDLIEPRPNADTSVNERRLTQLGEPQRDLLDQEVPSTRPHQVPFVSASPPPSAGSSSLTTVGQSA</sequence>
<reference evidence="3 4" key="1">
    <citation type="submission" date="2019-03" db="EMBL/GenBank/DDBJ databases">
        <title>Sequencing the genomes of 1000 actinobacteria strains.</title>
        <authorList>
            <person name="Klenk H.-P."/>
        </authorList>
    </citation>
    <scope>NUCLEOTIDE SEQUENCE [LARGE SCALE GENOMIC DNA]</scope>
    <source>
        <strain evidence="3 4">DSM 44969</strain>
    </source>
</reference>
<dbReference type="Pfam" id="PF00903">
    <property type="entry name" value="Glyoxalase"/>
    <property type="match status" value="1"/>
</dbReference>
<dbReference type="PANTHER" id="PTHR36437:SF2">
    <property type="entry name" value="GLYOXALASE_BLEOMYCIN RESISTANCE PROTEIN_DIOXYGENASE"/>
    <property type="match status" value="1"/>
</dbReference>
<organism evidence="3 4">
    <name type="scientific">Pseudonocardia endophytica</name>
    <dbReference type="NCBI Taxonomy" id="401976"/>
    <lineage>
        <taxon>Bacteria</taxon>
        <taxon>Bacillati</taxon>
        <taxon>Actinomycetota</taxon>
        <taxon>Actinomycetes</taxon>
        <taxon>Pseudonocardiales</taxon>
        <taxon>Pseudonocardiaceae</taxon>
        <taxon>Pseudonocardia</taxon>
    </lineage>
</organism>
<dbReference type="InterPro" id="IPR037523">
    <property type="entry name" value="VOC_core"/>
</dbReference>
<protein>
    <submittedName>
        <fullName evidence="3">Catechol 2,3-dioxygenase-like lactoylglutathione lyase family enzyme</fullName>
    </submittedName>
</protein>
<dbReference type="Proteomes" id="UP000295560">
    <property type="component" value="Unassembled WGS sequence"/>
</dbReference>
<dbReference type="InterPro" id="IPR004360">
    <property type="entry name" value="Glyas_Fos-R_dOase_dom"/>
</dbReference>
<dbReference type="InterPro" id="IPR029068">
    <property type="entry name" value="Glyas_Bleomycin-R_OHBP_Dase"/>
</dbReference>
<dbReference type="GO" id="GO:0051213">
    <property type="term" value="F:dioxygenase activity"/>
    <property type="evidence" value="ECO:0007669"/>
    <property type="project" value="UniProtKB-KW"/>
</dbReference>